<protein>
    <submittedName>
        <fullName evidence="1">Uncharacterized protein</fullName>
    </submittedName>
</protein>
<dbReference type="PANTHER" id="PTHR38797:SF6">
    <property type="match status" value="1"/>
</dbReference>
<gene>
    <name evidence="1" type="ORF">BDV96DRAFT_655830</name>
</gene>
<accession>A0A6A5YDQ4</accession>
<keyword evidence="2" id="KW-1185">Reference proteome</keyword>
<evidence type="ECO:0000313" key="1">
    <source>
        <dbReference type="EMBL" id="KAF2105226.1"/>
    </source>
</evidence>
<dbReference type="OrthoDB" id="3350591at2759"/>
<dbReference type="EMBL" id="ML977395">
    <property type="protein sequence ID" value="KAF2105226.1"/>
    <property type="molecule type" value="Genomic_DNA"/>
</dbReference>
<dbReference type="Proteomes" id="UP000799770">
    <property type="component" value="Unassembled WGS sequence"/>
</dbReference>
<dbReference type="InterPro" id="IPR053204">
    <property type="entry name" value="Oxopyrrolidines_Biosynth-assoc"/>
</dbReference>
<dbReference type="PANTHER" id="PTHR38797">
    <property type="entry name" value="NUCLEAR PORE COMPLEX PROTEIN NUP85-RELATED"/>
    <property type="match status" value="1"/>
</dbReference>
<dbReference type="InterPro" id="IPR022085">
    <property type="entry name" value="OpdG"/>
</dbReference>
<proteinExistence type="predicted"/>
<dbReference type="AlphaFoldDB" id="A0A6A5YDQ4"/>
<sequence length="290" mass="32364">MAHSKESEILISLVQHPNQGVEHAIQAIVKISRDAAAADLTSGAGLVFRSKLDSHVHAFCTALVDLASRTSPVKQDILAQFVRQIQTITVVSDLHGEGRVWADLPKFGYTAYDNWNIDLRSTNLPLATQIMWENLTAFYAQLTSVAGIDHGISEGHCAIDGSFLALVTFREAFENERCPSPMLLRGACLWFIYACNVLWANVTNRRSFPDRAGLGGNKTKYGKQWKGYNVERWYLWERALRSVDVASEGTPTMTMSLVSKALDNMRNVTDDRSYTGVSWDEASMQQVCNR</sequence>
<name>A0A6A5YDQ4_9PLEO</name>
<dbReference type="Pfam" id="PF12311">
    <property type="entry name" value="DUF3632"/>
    <property type="match status" value="1"/>
</dbReference>
<organism evidence="1 2">
    <name type="scientific">Lophiotrema nucula</name>
    <dbReference type="NCBI Taxonomy" id="690887"/>
    <lineage>
        <taxon>Eukaryota</taxon>
        <taxon>Fungi</taxon>
        <taxon>Dikarya</taxon>
        <taxon>Ascomycota</taxon>
        <taxon>Pezizomycotina</taxon>
        <taxon>Dothideomycetes</taxon>
        <taxon>Pleosporomycetidae</taxon>
        <taxon>Pleosporales</taxon>
        <taxon>Lophiotremataceae</taxon>
        <taxon>Lophiotrema</taxon>
    </lineage>
</organism>
<reference evidence="1" key="1">
    <citation type="journal article" date="2020" name="Stud. Mycol.">
        <title>101 Dothideomycetes genomes: a test case for predicting lifestyles and emergence of pathogens.</title>
        <authorList>
            <person name="Haridas S."/>
            <person name="Albert R."/>
            <person name="Binder M."/>
            <person name="Bloem J."/>
            <person name="Labutti K."/>
            <person name="Salamov A."/>
            <person name="Andreopoulos B."/>
            <person name="Baker S."/>
            <person name="Barry K."/>
            <person name="Bills G."/>
            <person name="Bluhm B."/>
            <person name="Cannon C."/>
            <person name="Castanera R."/>
            <person name="Culley D."/>
            <person name="Daum C."/>
            <person name="Ezra D."/>
            <person name="Gonzalez J."/>
            <person name="Henrissat B."/>
            <person name="Kuo A."/>
            <person name="Liang C."/>
            <person name="Lipzen A."/>
            <person name="Lutzoni F."/>
            <person name="Magnuson J."/>
            <person name="Mondo S."/>
            <person name="Nolan M."/>
            <person name="Ohm R."/>
            <person name="Pangilinan J."/>
            <person name="Park H.-J."/>
            <person name="Ramirez L."/>
            <person name="Alfaro M."/>
            <person name="Sun H."/>
            <person name="Tritt A."/>
            <person name="Yoshinaga Y."/>
            <person name="Zwiers L.-H."/>
            <person name="Turgeon B."/>
            <person name="Goodwin S."/>
            <person name="Spatafora J."/>
            <person name="Crous P."/>
            <person name="Grigoriev I."/>
        </authorList>
    </citation>
    <scope>NUCLEOTIDE SEQUENCE</scope>
    <source>
        <strain evidence="1">CBS 627.86</strain>
    </source>
</reference>
<evidence type="ECO:0000313" key="2">
    <source>
        <dbReference type="Proteomes" id="UP000799770"/>
    </source>
</evidence>